<keyword evidence="3" id="KW-1185">Reference proteome</keyword>
<reference evidence="2 3" key="1">
    <citation type="submission" date="2018-11" db="EMBL/GenBank/DDBJ databases">
        <authorList>
            <consortium name="Pathogen Informatics"/>
        </authorList>
    </citation>
    <scope>NUCLEOTIDE SEQUENCE [LARGE SCALE GENOMIC DNA]</scope>
</reference>
<reference evidence="4" key="2">
    <citation type="submission" date="2019-09" db="UniProtKB">
        <authorList>
            <consortium name="WormBaseParasite"/>
        </authorList>
    </citation>
    <scope>IDENTIFICATION</scope>
</reference>
<name>A0A183FTU3_HELPZ</name>
<dbReference type="AlphaFoldDB" id="A0A183FTU3"/>
<dbReference type="Proteomes" id="UP000050761">
    <property type="component" value="Unassembled WGS sequence"/>
</dbReference>
<accession>A0A183FTU3</accession>
<dbReference type="WBParaSite" id="HPBE_0001153401-mRNA-1">
    <property type="protein sequence ID" value="HPBE_0001153401-mRNA-1"/>
    <property type="gene ID" value="HPBE_0001153401"/>
</dbReference>
<proteinExistence type="predicted"/>
<organism evidence="3 4">
    <name type="scientific">Heligmosomoides polygyrus</name>
    <name type="common">Parasitic roundworm</name>
    <dbReference type="NCBI Taxonomy" id="6339"/>
    <lineage>
        <taxon>Eukaryota</taxon>
        <taxon>Metazoa</taxon>
        <taxon>Ecdysozoa</taxon>
        <taxon>Nematoda</taxon>
        <taxon>Chromadorea</taxon>
        <taxon>Rhabditida</taxon>
        <taxon>Rhabditina</taxon>
        <taxon>Rhabditomorpha</taxon>
        <taxon>Strongyloidea</taxon>
        <taxon>Heligmosomidae</taxon>
        <taxon>Heligmosomoides</taxon>
    </lineage>
</organism>
<protein>
    <submittedName>
        <fullName evidence="2 4">Uncharacterized protein</fullName>
    </submittedName>
</protein>
<gene>
    <name evidence="2" type="ORF">HPBE_LOCUS11535</name>
</gene>
<feature type="region of interest" description="Disordered" evidence="1">
    <location>
        <begin position="1"/>
        <end position="100"/>
    </location>
</feature>
<dbReference type="EMBL" id="UZAH01027139">
    <property type="protein sequence ID" value="VDO88944.1"/>
    <property type="molecule type" value="Genomic_DNA"/>
</dbReference>
<sequence>MNETIPRTYDGPSTQELLDNCPNTQSREIEDDSVRIQNGQLVRKDRSCRTSQRSQPARSLEAEEPRGKQLPKGFRIQESTVWSRRRNGTGREDGGRAASCPSVAVFPAANR</sequence>
<accession>A0A3P7ZXM6</accession>
<evidence type="ECO:0000313" key="3">
    <source>
        <dbReference type="Proteomes" id="UP000050761"/>
    </source>
</evidence>
<evidence type="ECO:0000313" key="4">
    <source>
        <dbReference type="WBParaSite" id="HPBE_0001153401-mRNA-1"/>
    </source>
</evidence>
<evidence type="ECO:0000256" key="1">
    <source>
        <dbReference type="SAM" id="MobiDB-lite"/>
    </source>
</evidence>
<feature type="compositionally biased region" description="Polar residues" evidence="1">
    <location>
        <begin position="1"/>
        <end position="26"/>
    </location>
</feature>
<evidence type="ECO:0000313" key="2">
    <source>
        <dbReference type="EMBL" id="VDO88944.1"/>
    </source>
</evidence>